<gene>
    <name evidence="2" type="ORF">C8A03DRAFT_11330</name>
</gene>
<feature type="region of interest" description="Disordered" evidence="1">
    <location>
        <begin position="80"/>
        <end position="117"/>
    </location>
</feature>
<dbReference type="EMBL" id="MU860008">
    <property type="protein sequence ID" value="KAK4242475.1"/>
    <property type="molecule type" value="Genomic_DNA"/>
</dbReference>
<evidence type="ECO:0000313" key="3">
    <source>
        <dbReference type="Proteomes" id="UP001303760"/>
    </source>
</evidence>
<evidence type="ECO:0000256" key="1">
    <source>
        <dbReference type="SAM" id="MobiDB-lite"/>
    </source>
</evidence>
<comment type="caution">
    <text evidence="2">The sequence shown here is derived from an EMBL/GenBank/DDBJ whole genome shotgun (WGS) entry which is preliminary data.</text>
</comment>
<dbReference type="Proteomes" id="UP001303760">
    <property type="component" value="Unassembled WGS sequence"/>
</dbReference>
<dbReference type="AlphaFoldDB" id="A0AAN7CI42"/>
<reference evidence="2" key="1">
    <citation type="journal article" date="2023" name="Mol. Phylogenet. Evol.">
        <title>Genome-scale phylogeny and comparative genomics of the fungal order Sordariales.</title>
        <authorList>
            <person name="Hensen N."/>
            <person name="Bonometti L."/>
            <person name="Westerberg I."/>
            <person name="Brannstrom I.O."/>
            <person name="Guillou S."/>
            <person name="Cros-Aarteil S."/>
            <person name="Calhoun S."/>
            <person name="Haridas S."/>
            <person name="Kuo A."/>
            <person name="Mondo S."/>
            <person name="Pangilinan J."/>
            <person name="Riley R."/>
            <person name="LaButti K."/>
            <person name="Andreopoulos B."/>
            <person name="Lipzen A."/>
            <person name="Chen C."/>
            <person name="Yan M."/>
            <person name="Daum C."/>
            <person name="Ng V."/>
            <person name="Clum A."/>
            <person name="Steindorff A."/>
            <person name="Ohm R.A."/>
            <person name="Martin F."/>
            <person name="Silar P."/>
            <person name="Natvig D.O."/>
            <person name="Lalanne C."/>
            <person name="Gautier V."/>
            <person name="Ament-Velasquez S.L."/>
            <person name="Kruys A."/>
            <person name="Hutchinson M.I."/>
            <person name="Powell A.J."/>
            <person name="Barry K."/>
            <person name="Miller A.N."/>
            <person name="Grigoriev I.V."/>
            <person name="Debuchy R."/>
            <person name="Gladieux P."/>
            <person name="Hiltunen Thoren M."/>
            <person name="Johannesson H."/>
        </authorList>
    </citation>
    <scope>NUCLEOTIDE SEQUENCE</scope>
    <source>
        <strain evidence="2">CBS 532.94</strain>
    </source>
</reference>
<evidence type="ECO:0000313" key="2">
    <source>
        <dbReference type="EMBL" id="KAK4242475.1"/>
    </source>
</evidence>
<feature type="compositionally biased region" description="Low complexity" evidence="1">
    <location>
        <begin position="99"/>
        <end position="108"/>
    </location>
</feature>
<reference evidence="2" key="2">
    <citation type="submission" date="2023-05" db="EMBL/GenBank/DDBJ databases">
        <authorList>
            <consortium name="Lawrence Berkeley National Laboratory"/>
            <person name="Steindorff A."/>
            <person name="Hensen N."/>
            <person name="Bonometti L."/>
            <person name="Westerberg I."/>
            <person name="Brannstrom I.O."/>
            <person name="Guillou S."/>
            <person name="Cros-Aarteil S."/>
            <person name="Calhoun S."/>
            <person name="Haridas S."/>
            <person name="Kuo A."/>
            <person name="Mondo S."/>
            <person name="Pangilinan J."/>
            <person name="Riley R."/>
            <person name="Labutti K."/>
            <person name="Andreopoulos B."/>
            <person name="Lipzen A."/>
            <person name="Chen C."/>
            <person name="Yanf M."/>
            <person name="Daum C."/>
            <person name="Ng V."/>
            <person name="Clum A."/>
            <person name="Ohm R."/>
            <person name="Martin F."/>
            <person name="Silar P."/>
            <person name="Natvig D."/>
            <person name="Lalanne C."/>
            <person name="Gautier V."/>
            <person name="Ament-Velasquez S.L."/>
            <person name="Kruys A."/>
            <person name="Hutchinson M.I."/>
            <person name="Powell A.J."/>
            <person name="Barry K."/>
            <person name="Miller A.N."/>
            <person name="Grigoriev I.V."/>
            <person name="Debuchy R."/>
            <person name="Gladieux P."/>
            <person name="Thoren M.H."/>
            <person name="Johannesson H."/>
        </authorList>
    </citation>
    <scope>NUCLEOTIDE SEQUENCE</scope>
    <source>
        <strain evidence="2">CBS 532.94</strain>
    </source>
</reference>
<proteinExistence type="predicted"/>
<keyword evidence="3" id="KW-1185">Reference proteome</keyword>
<name>A0AAN7CI42_9PEZI</name>
<organism evidence="2 3">
    <name type="scientific">Achaetomium macrosporum</name>
    <dbReference type="NCBI Taxonomy" id="79813"/>
    <lineage>
        <taxon>Eukaryota</taxon>
        <taxon>Fungi</taxon>
        <taxon>Dikarya</taxon>
        <taxon>Ascomycota</taxon>
        <taxon>Pezizomycotina</taxon>
        <taxon>Sordariomycetes</taxon>
        <taxon>Sordariomycetidae</taxon>
        <taxon>Sordariales</taxon>
        <taxon>Chaetomiaceae</taxon>
        <taxon>Achaetomium</taxon>
    </lineage>
</organism>
<protein>
    <submittedName>
        <fullName evidence="2">Uncharacterized protein</fullName>
    </submittedName>
</protein>
<accession>A0AAN7CI42</accession>
<sequence>MSRPLEIDIVPEHASIRTARSRLPIAATIRRRTSRLFGNNATATKDNNPQPIQGPLLKTKRSWFNSVGARFARQDRFALDSQESSQDAQVELREEARTTDTSLPSSDDSQARSSTRRRLFSGLQSLPAKFRRGGAALFGRSSSSSFSDEGRENTPMLTVPAARLPDTGSWSSFRMGVQKAVQGKSKSGVQRPSLVLRGRFRNCR</sequence>